<evidence type="ECO:0000313" key="2">
    <source>
        <dbReference type="EMBL" id="AGX86145.1"/>
    </source>
</evidence>
<feature type="region of interest" description="Disordered" evidence="1">
    <location>
        <begin position="70"/>
        <end position="97"/>
    </location>
</feature>
<reference evidence="2 3" key="1">
    <citation type="journal article" date="2013" name="Genome Biol.">
        <title>Genomic analysis reveals key aspects of prokaryotic symbiosis in the phototrophic consortium "Chlorochromatium aggregatum".</title>
        <authorList>
            <person name="Liu Z."/>
            <person name="Muller J."/>
            <person name="Li T."/>
            <person name="Alvey R.M."/>
            <person name="Vogl K."/>
            <person name="Frigaard N.U."/>
            <person name="Rockwell N.C."/>
            <person name="Boyd E.S."/>
            <person name="Tomsho L.P."/>
            <person name="Schuster S.C."/>
            <person name="Henke P."/>
            <person name="Rohde M."/>
            <person name="Overmann J."/>
            <person name="Bryant D.A."/>
        </authorList>
    </citation>
    <scope>NUCLEOTIDE SEQUENCE [LARGE SCALE GENOMIC DNA]</scope>
    <source>
        <strain evidence="2">CR</strain>
    </source>
</reference>
<dbReference type="PATRIC" id="fig|946483.4.peg.7"/>
<evidence type="ECO:0000256" key="1">
    <source>
        <dbReference type="SAM" id="MobiDB-lite"/>
    </source>
</evidence>
<accession>U5N4G0</accession>
<dbReference type="STRING" id="946483.Cenrod_0006"/>
<dbReference type="HOGENOM" id="CLU_2341579_0_0_4"/>
<sequence>MLCMLQRLGVMPSSSRPSVSDDNPYSESLFWSMQKNCQKYPARPFETLNHARQWVLGFCELVQQRTPAQRDMVGNARAKTPADGQGAAQDTSSNVSR</sequence>
<protein>
    <submittedName>
        <fullName evidence="2">Integrase catalytic subunit</fullName>
    </submittedName>
</protein>
<organism evidence="2 3">
    <name type="scientific">Candidatus Symbiobacter mobilis CR</name>
    <dbReference type="NCBI Taxonomy" id="946483"/>
    <lineage>
        <taxon>Bacteria</taxon>
        <taxon>Pseudomonadati</taxon>
        <taxon>Pseudomonadota</taxon>
        <taxon>Betaproteobacteria</taxon>
        <taxon>Burkholderiales</taxon>
        <taxon>Comamonadaceae</taxon>
    </lineage>
</organism>
<proteinExistence type="predicted"/>
<evidence type="ECO:0000313" key="3">
    <source>
        <dbReference type="Proteomes" id="UP000017184"/>
    </source>
</evidence>
<dbReference type="SUPFAM" id="SSF53098">
    <property type="entry name" value="Ribonuclease H-like"/>
    <property type="match status" value="1"/>
</dbReference>
<keyword evidence="3" id="KW-1185">Reference proteome</keyword>
<dbReference type="Proteomes" id="UP000017184">
    <property type="component" value="Chromosome"/>
</dbReference>
<dbReference type="AlphaFoldDB" id="U5N4G0"/>
<dbReference type="KEGG" id="cbx:Cenrod_0006"/>
<gene>
    <name evidence="2" type="ORF">Cenrod_0006</name>
</gene>
<dbReference type="InterPro" id="IPR012337">
    <property type="entry name" value="RNaseH-like_sf"/>
</dbReference>
<dbReference type="eggNOG" id="COG2801">
    <property type="taxonomic scope" value="Bacteria"/>
</dbReference>
<name>U5N4G0_9BURK</name>
<feature type="compositionally biased region" description="Polar residues" evidence="1">
    <location>
        <begin position="88"/>
        <end position="97"/>
    </location>
</feature>
<dbReference type="EMBL" id="CP004885">
    <property type="protein sequence ID" value="AGX86145.1"/>
    <property type="molecule type" value="Genomic_DNA"/>
</dbReference>